<dbReference type="EMBL" id="LTAO01000037">
    <property type="protein sequence ID" value="KYG26999.1"/>
    <property type="molecule type" value="Genomic_DNA"/>
</dbReference>
<sequence>MAFMNDFSARSSLPFSIYYDQTKNVQHELPEHSHDWLEIIWIHSGSGSIFIDQTFYEIKKNVLILIPSNTIHRTLPNSLDPLTSTVLYFSPAMLHLSNYTFDHRFLNIFKQSKTHQQYLYILETDAVKKFAHFLENLNSEYILESSDRIQGMLLWLQLILLHLKRHCQLSHHDSLAASFHTPKPSWLKDSVIYISQHLDSPLSLESLSTIFSVSKAHFSRVFKQQIGMNVTDFITTKRILYAKELLKNDDETISIIAEKCGFTSLPHFYRTFKKHTKMTPSQYRKIEM</sequence>
<dbReference type="PROSITE" id="PS01124">
    <property type="entry name" value="HTH_ARAC_FAMILY_2"/>
    <property type="match status" value="1"/>
</dbReference>
<dbReference type="AlphaFoldDB" id="A0A162CX71"/>
<organism evidence="5 6">
    <name type="scientific">Alkalihalobacillus trypoxylicola</name>
    <dbReference type="NCBI Taxonomy" id="519424"/>
    <lineage>
        <taxon>Bacteria</taxon>
        <taxon>Bacillati</taxon>
        <taxon>Bacillota</taxon>
        <taxon>Bacilli</taxon>
        <taxon>Bacillales</taxon>
        <taxon>Bacillaceae</taxon>
        <taxon>Alkalihalobacillus</taxon>
    </lineage>
</organism>
<evidence type="ECO:0000256" key="2">
    <source>
        <dbReference type="ARBA" id="ARBA00023125"/>
    </source>
</evidence>
<dbReference type="Proteomes" id="UP000075806">
    <property type="component" value="Unassembled WGS sequence"/>
</dbReference>
<keyword evidence="2" id="KW-0238">DNA-binding</keyword>
<dbReference type="PRINTS" id="PR00032">
    <property type="entry name" value="HTHARAC"/>
</dbReference>
<dbReference type="OrthoDB" id="8737373at2"/>
<dbReference type="InterPro" id="IPR018062">
    <property type="entry name" value="HTH_AraC-typ_CS"/>
</dbReference>
<dbReference type="InterPro" id="IPR037923">
    <property type="entry name" value="HTH-like"/>
</dbReference>
<dbReference type="SUPFAM" id="SSF46689">
    <property type="entry name" value="Homeodomain-like"/>
    <property type="match status" value="2"/>
</dbReference>
<dbReference type="STRING" id="519424.AZF04_11735"/>
<keyword evidence="6" id="KW-1185">Reference proteome</keyword>
<keyword evidence="3" id="KW-0804">Transcription</keyword>
<dbReference type="SMART" id="SM00342">
    <property type="entry name" value="HTH_ARAC"/>
    <property type="match status" value="1"/>
</dbReference>
<dbReference type="Gene3D" id="1.10.10.60">
    <property type="entry name" value="Homeodomain-like"/>
    <property type="match status" value="2"/>
</dbReference>
<evidence type="ECO:0000256" key="3">
    <source>
        <dbReference type="ARBA" id="ARBA00023163"/>
    </source>
</evidence>
<proteinExistence type="predicted"/>
<dbReference type="RefSeq" id="WP_061949954.1">
    <property type="nucleotide sequence ID" value="NZ_LTAO01000037.1"/>
</dbReference>
<dbReference type="PROSITE" id="PS00041">
    <property type="entry name" value="HTH_ARAC_FAMILY_1"/>
    <property type="match status" value="1"/>
</dbReference>
<evidence type="ECO:0000259" key="4">
    <source>
        <dbReference type="PROSITE" id="PS01124"/>
    </source>
</evidence>
<dbReference type="PANTHER" id="PTHR43280:SF2">
    <property type="entry name" value="HTH-TYPE TRANSCRIPTIONAL REGULATOR EXSA"/>
    <property type="match status" value="1"/>
</dbReference>
<dbReference type="GO" id="GO:0003700">
    <property type="term" value="F:DNA-binding transcription factor activity"/>
    <property type="evidence" value="ECO:0007669"/>
    <property type="project" value="InterPro"/>
</dbReference>
<protein>
    <recommendedName>
        <fullName evidence="4">HTH araC/xylS-type domain-containing protein</fullName>
    </recommendedName>
</protein>
<dbReference type="Gene3D" id="2.60.120.10">
    <property type="entry name" value="Jelly Rolls"/>
    <property type="match status" value="1"/>
</dbReference>
<accession>A0A162CX71</accession>
<name>A0A162CX71_9BACI</name>
<dbReference type="InterPro" id="IPR018060">
    <property type="entry name" value="HTH_AraC"/>
</dbReference>
<dbReference type="Pfam" id="PF02311">
    <property type="entry name" value="AraC_binding"/>
    <property type="match status" value="1"/>
</dbReference>
<evidence type="ECO:0000313" key="5">
    <source>
        <dbReference type="EMBL" id="KYG26999.1"/>
    </source>
</evidence>
<gene>
    <name evidence="5" type="ORF">AZF04_11735</name>
</gene>
<keyword evidence="1" id="KW-0805">Transcription regulation</keyword>
<dbReference type="InterPro" id="IPR020449">
    <property type="entry name" value="Tscrpt_reg_AraC-type_HTH"/>
</dbReference>
<dbReference type="GO" id="GO:0043565">
    <property type="term" value="F:sequence-specific DNA binding"/>
    <property type="evidence" value="ECO:0007669"/>
    <property type="project" value="InterPro"/>
</dbReference>
<dbReference type="SUPFAM" id="SSF51215">
    <property type="entry name" value="Regulatory protein AraC"/>
    <property type="match status" value="1"/>
</dbReference>
<dbReference type="PANTHER" id="PTHR43280">
    <property type="entry name" value="ARAC-FAMILY TRANSCRIPTIONAL REGULATOR"/>
    <property type="match status" value="1"/>
</dbReference>
<evidence type="ECO:0000313" key="6">
    <source>
        <dbReference type="Proteomes" id="UP000075806"/>
    </source>
</evidence>
<feature type="domain" description="HTH araC/xylS-type" evidence="4">
    <location>
        <begin position="188"/>
        <end position="286"/>
    </location>
</feature>
<dbReference type="InterPro" id="IPR009057">
    <property type="entry name" value="Homeodomain-like_sf"/>
</dbReference>
<dbReference type="InterPro" id="IPR014710">
    <property type="entry name" value="RmlC-like_jellyroll"/>
</dbReference>
<comment type="caution">
    <text evidence="5">The sequence shown here is derived from an EMBL/GenBank/DDBJ whole genome shotgun (WGS) entry which is preliminary data.</text>
</comment>
<evidence type="ECO:0000256" key="1">
    <source>
        <dbReference type="ARBA" id="ARBA00023015"/>
    </source>
</evidence>
<reference evidence="5" key="1">
    <citation type="submission" date="2016-02" db="EMBL/GenBank/DDBJ databases">
        <title>Genome sequence of Bacillus trypoxylicola KCTC 13244(T).</title>
        <authorList>
            <person name="Jeong H."/>
            <person name="Park S.-H."/>
            <person name="Choi S.-K."/>
        </authorList>
    </citation>
    <scope>NUCLEOTIDE SEQUENCE [LARGE SCALE GENOMIC DNA]</scope>
    <source>
        <strain evidence="5">KCTC 13244</strain>
    </source>
</reference>
<dbReference type="Pfam" id="PF12833">
    <property type="entry name" value="HTH_18"/>
    <property type="match status" value="1"/>
</dbReference>
<dbReference type="InterPro" id="IPR003313">
    <property type="entry name" value="AraC-bd"/>
</dbReference>